<comment type="catalytic activity">
    <reaction evidence="8">
        <text>a quinone + NADH + H(+) = a quinol + NAD(+)</text>
        <dbReference type="Rhea" id="RHEA:46160"/>
        <dbReference type="ChEBI" id="CHEBI:15378"/>
        <dbReference type="ChEBI" id="CHEBI:24646"/>
        <dbReference type="ChEBI" id="CHEBI:57540"/>
        <dbReference type="ChEBI" id="CHEBI:57945"/>
        <dbReference type="ChEBI" id="CHEBI:132124"/>
        <dbReference type="EC" id="1.6.5.9"/>
    </reaction>
</comment>
<reference evidence="12" key="1">
    <citation type="submission" date="2021-06" db="EMBL/GenBank/DDBJ databases">
        <title>44 bacteria genomes isolated from Dapeng, Shenzhen.</title>
        <authorList>
            <person name="Zheng W."/>
            <person name="Yu S."/>
            <person name="Huang Y."/>
        </authorList>
    </citation>
    <scope>NUCLEOTIDE SEQUENCE</scope>
    <source>
        <strain evidence="12">DP5N28-2</strain>
    </source>
</reference>
<evidence type="ECO:0000256" key="3">
    <source>
        <dbReference type="ARBA" id="ARBA00022630"/>
    </source>
</evidence>
<dbReference type="PANTHER" id="PTHR43706">
    <property type="entry name" value="NADH DEHYDROGENASE"/>
    <property type="match status" value="1"/>
</dbReference>
<evidence type="ECO:0000256" key="2">
    <source>
        <dbReference type="ARBA" id="ARBA00012637"/>
    </source>
</evidence>
<evidence type="ECO:0000256" key="9">
    <source>
        <dbReference type="SAM" id="Phobius"/>
    </source>
</evidence>
<keyword evidence="3" id="KW-0285">Flavoprotein</keyword>
<dbReference type="SUPFAM" id="SSF51905">
    <property type="entry name" value="FAD/NAD(P)-binding domain"/>
    <property type="match status" value="2"/>
</dbReference>
<dbReference type="AlphaFoldDB" id="A0A953HRK4"/>
<dbReference type="PANTHER" id="PTHR43706:SF47">
    <property type="entry name" value="EXTERNAL NADH-UBIQUINONE OXIDOREDUCTASE 1, MITOCHONDRIAL-RELATED"/>
    <property type="match status" value="1"/>
</dbReference>
<evidence type="ECO:0000256" key="6">
    <source>
        <dbReference type="ARBA" id="ARBA00023002"/>
    </source>
</evidence>
<dbReference type="InterPro" id="IPR023753">
    <property type="entry name" value="FAD/NAD-binding_dom"/>
</dbReference>
<keyword evidence="6" id="KW-0560">Oxidoreductase</keyword>
<organism evidence="12 13">
    <name type="scientific">Membranihabitans marinus</name>
    <dbReference type="NCBI Taxonomy" id="1227546"/>
    <lineage>
        <taxon>Bacteria</taxon>
        <taxon>Pseudomonadati</taxon>
        <taxon>Bacteroidota</taxon>
        <taxon>Saprospiria</taxon>
        <taxon>Saprospirales</taxon>
        <taxon>Saprospiraceae</taxon>
        <taxon>Membranihabitans</taxon>
    </lineage>
</organism>
<feature type="transmembrane region" description="Helical" evidence="9">
    <location>
        <begin position="375"/>
        <end position="397"/>
    </location>
</feature>
<dbReference type="EC" id="1.6.5.9" evidence="2"/>
<keyword evidence="9" id="KW-0812">Transmembrane</keyword>
<keyword evidence="7" id="KW-0520">NAD</keyword>
<dbReference type="Gene3D" id="3.50.50.100">
    <property type="match status" value="1"/>
</dbReference>
<keyword evidence="13" id="KW-1185">Reference proteome</keyword>
<keyword evidence="4" id="KW-0274">FAD</keyword>
<dbReference type="Pfam" id="PF07992">
    <property type="entry name" value="Pyr_redox_2"/>
    <property type="match status" value="1"/>
</dbReference>
<dbReference type="Proteomes" id="UP000753961">
    <property type="component" value="Unassembled WGS sequence"/>
</dbReference>
<feature type="domain" description="FAD/NAD(P)-binding" evidence="10">
    <location>
        <begin position="15"/>
        <end position="333"/>
    </location>
</feature>
<dbReference type="InterPro" id="IPR036188">
    <property type="entry name" value="FAD/NAD-bd_sf"/>
</dbReference>
<evidence type="ECO:0000256" key="7">
    <source>
        <dbReference type="ARBA" id="ARBA00023027"/>
    </source>
</evidence>
<gene>
    <name evidence="12" type="ORF">KUV50_02510</name>
</gene>
<keyword evidence="5" id="KW-0809">Transit peptide</keyword>
<keyword evidence="9" id="KW-1133">Transmembrane helix</keyword>
<protein>
    <recommendedName>
        <fullName evidence="2">NADH:ubiquinone reductase (non-electrogenic)</fullName>
        <ecNumber evidence="2">1.6.5.9</ecNumber>
    </recommendedName>
</protein>
<keyword evidence="9" id="KW-0472">Membrane</keyword>
<evidence type="ECO:0000256" key="8">
    <source>
        <dbReference type="ARBA" id="ARBA00047599"/>
    </source>
</evidence>
<dbReference type="PRINTS" id="PR00411">
    <property type="entry name" value="PNDRDTASEI"/>
</dbReference>
<dbReference type="PRINTS" id="PR00368">
    <property type="entry name" value="FADPNR"/>
</dbReference>
<feature type="domain" description="External alternative NADH-ubiquinone oxidoreductase-like C-terminal" evidence="11">
    <location>
        <begin position="357"/>
        <end position="412"/>
    </location>
</feature>
<evidence type="ECO:0000256" key="4">
    <source>
        <dbReference type="ARBA" id="ARBA00022827"/>
    </source>
</evidence>
<evidence type="ECO:0000256" key="5">
    <source>
        <dbReference type="ARBA" id="ARBA00022946"/>
    </source>
</evidence>
<evidence type="ECO:0000256" key="1">
    <source>
        <dbReference type="ARBA" id="ARBA00005272"/>
    </source>
</evidence>
<dbReference type="EMBL" id="JAHVHU010000003">
    <property type="protein sequence ID" value="MBY5956991.1"/>
    <property type="molecule type" value="Genomic_DNA"/>
</dbReference>
<name>A0A953HRK4_9BACT</name>
<evidence type="ECO:0000259" key="10">
    <source>
        <dbReference type="Pfam" id="PF07992"/>
    </source>
</evidence>
<sequence length="447" mass="50655">MDHTNLNIPHSAQPRIVILGAGFAGLNLARNLSGSHFQVVLIDRNNFSQFQPLFYQVAMAGLEPSAIAFPIRKVFHSSQNVYVRQAEILRVEPDQKTVITDYGNIQFDILAVCLGAETNFYGNANIEKFSFSLKSLGQALGIRNQIFVDFEKSMYIKDFKDRQGYIDFVIVGGGPTGVEMAGALAEMKQYVLPKDYPELEKDEIDIYLVQSGNRLLPGMSEKSGRNAEKFLRRMGVTVILNDRVNDYDGNQAILKSGRKIPTNKLIWAAGIKCPVIPGLEPYYDEKSRRLLVDEHCKVMSCSDIYALGDIAGMKSDSYPRGHPQVAQVGLQMGDYLSRMLSRQQNGDAIRPFKYKDKGVMATIGRNKAVADFPRFSTAGFFTWVIWLWVHLFSLIGIRNKLLVVFNWMWNYLRFDSSLRLIIEQKNHRADQNQPPINDYVSENVERS</sequence>
<evidence type="ECO:0000313" key="12">
    <source>
        <dbReference type="EMBL" id="MBY5956991.1"/>
    </source>
</evidence>
<dbReference type="InterPro" id="IPR054585">
    <property type="entry name" value="NDH2-like_C"/>
</dbReference>
<dbReference type="GO" id="GO:0050136">
    <property type="term" value="F:NADH dehydrogenase (quinone) (non-electrogenic) activity"/>
    <property type="evidence" value="ECO:0007669"/>
    <property type="project" value="UniProtKB-EC"/>
</dbReference>
<dbReference type="InterPro" id="IPR045024">
    <property type="entry name" value="NDH-2"/>
</dbReference>
<evidence type="ECO:0000259" key="11">
    <source>
        <dbReference type="Pfam" id="PF22366"/>
    </source>
</evidence>
<comment type="caution">
    <text evidence="12">The sequence shown here is derived from an EMBL/GenBank/DDBJ whole genome shotgun (WGS) entry which is preliminary data.</text>
</comment>
<dbReference type="RefSeq" id="WP_222578515.1">
    <property type="nucleotide sequence ID" value="NZ_JAHVHU010000003.1"/>
</dbReference>
<comment type="similarity">
    <text evidence="1">Belongs to the NADH dehydrogenase family.</text>
</comment>
<evidence type="ECO:0000313" key="13">
    <source>
        <dbReference type="Proteomes" id="UP000753961"/>
    </source>
</evidence>
<dbReference type="Pfam" id="PF22366">
    <property type="entry name" value="NDH2_C"/>
    <property type="match status" value="1"/>
</dbReference>
<accession>A0A953HRK4</accession>
<proteinExistence type="inferred from homology"/>